<dbReference type="RefSeq" id="WP_189863785.1">
    <property type="nucleotide sequence ID" value="NZ_BMVW01000013.1"/>
</dbReference>
<protein>
    <recommendedName>
        <fullName evidence="1">SGNH hydrolase-type esterase domain-containing protein</fullName>
    </recommendedName>
</protein>
<reference evidence="2" key="1">
    <citation type="journal article" date="2014" name="Int. J. Syst. Evol. Microbiol.">
        <title>Complete genome sequence of Corynebacterium casei LMG S-19264T (=DSM 44701T), isolated from a smear-ripened cheese.</title>
        <authorList>
            <consortium name="US DOE Joint Genome Institute (JGI-PGF)"/>
            <person name="Walter F."/>
            <person name="Albersmeier A."/>
            <person name="Kalinowski J."/>
            <person name="Ruckert C."/>
        </authorList>
    </citation>
    <scope>NUCLEOTIDE SEQUENCE</scope>
    <source>
        <strain evidence="2">JCM 4815</strain>
    </source>
</reference>
<dbReference type="InterPro" id="IPR013830">
    <property type="entry name" value="SGNH_hydro"/>
</dbReference>
<organism evidence="2 3">
    <name type="scientific">Streptomyces poonensis</name>
    <dbReference type="NCBI Taxonomy" id="68255"/>
    <lineage>
        <taxon>Bacteria</taxon>
        <taxon>Bacillati</taxon>
        <taxon>Actinomycetota</taxon>
        <taxon>Actinomycetes</taxon>
        <taxon>Kitasatosporales</taxon>
        <taxon>Streptomycetaceae</taxon>
        <taxon>Streptomyces</taxon>
    </lineage>
</organism>
<dbReference type="InterPro" id="IPR051532">
    <property type="entry name" value="Ester_Hydrolysis_Enzymes"/>
</dbReference>
<dbReference type="Gene3D" id="3.40.50.1110">
    <property type="entry name" value="SGNH hydrolase"/>
    <property type="match status" value="1"/>
</dbReference>
<sequence>MREPFTSWTPSSPFKALRPLKPLAKKRVVLPLCAVALAVLGTAGAVGYLTFLRPPVNPPADACADGRPRGGGPVVVAAGASMTQGTLGRDWVTDLRERPGLRDHVFVNAGANGDTGADLLERVDSDIVACDPDLVTVLIGTNDVRGGVPPDEYRADLAAIVDRIEDRTSARVALMSLPPLGEDLDAGINRRLRDYNAAIKETAARTGADYVPVNERFTDRLRDTSRHRPAYDFSFTTAYLAASEHYLLGRSWDEVARGNGLELFVDHIHLSDRGGAVVTDLAARWLSSARGAGQGRPRTG</sequence>
<dbReference type="GO" id="GO:0004622">
    <property type="term" value="F:phosphatidylcholine lysophospholipase activity"/>
    <property type="evidence" value="ECO:0007669"/>
    <property type="project" value="TreeGrafter"/>
</dbReference>
<feature type="domain" description="SGNH hydrolase-type esterase" evidence="1">
    <location>
        <begin position="79"/>
        <end position="227"/>
    </location>
</feature>
<dbReference type="InterPro" id="IPR036514">
    <property type="entry name" value="SGNH_hydro_sf"/>
</dbReference>
<dbReference type="PANTHER" id="PTHR30383:SF5">
    <property type="entry name" value="SGNH HYDROLASE-TYPE ESTERASE DOMAIN-CONTAINING PROTEIN"/>
    <property type="match status" value="1"/>
</dbReference>
<accession>A0A918URE4</accession>
<dbReference type="AlphaFoldDB" id="A0A918URE4"/>
<proteinExistence type="predicted"/>
<evidence type="ECO:0000313" key="3">
    <source>
        <dbReference type="Proteomes" id="UP000622166"/>
    </source>
</evidence>
<evidence type="ECO:0000259" key="1">
    <source>
        <dbReference type="Pfam" id="PF13472"/>
    </source>
</evidence>
<reference evidence="2" key="2">
    <citation type="submission" date="2020-09" db="EMBL/GenBank/DDBJ databases">
        <authorList>
            <person name="Sun Q."/>
            <person name="Ohkuma M."/>
        </authorList>
    </citation>
    <scope>NUCLEOTIDE SEQUENCE</scope>
    <source>
        <strain evidence="2">JCM 4815</strain>
    </source>
</reference>
<dbReference type="SUPFAM" id="SSF52266">
    <property type="entry name" value="SGNH hydrolase"/>
    <property type="match status" value="1"/>
</dbReference>
<evidence type="ECO:0000313" key="2">
    <source>
        <dbReference type="EMBL" id="GGZ28245.1"/>
    </source>
</evidence>
<comment type="caution">
    <text evidence="2">The sequence shown here is derived from an EMBL/GenBank/DDBJ whole genome shotgun (WGS) entry which is preliminary data.</text>
</comment>
<dbReference type="Proteomes" id="UP000622166">
    <property type="component" value="Unassembled WGS sequence"/>
</dbReference>
<name>A0A918URE4_9ACTN</name>
<gene>
    <name evidence="2" type="ORF">GCM10010365_55760</name>
</gene>
<dbReference type="Pfam" id="PF13472">
    <property type="entry name" value="Lipase_GDSL_2"/>
    <property type="match status" value="1"/>
</dbReference>
<keyword evidence="3" id="KW-1185">Reference proteome</keyword>
<dbReference type="PANTHER" id="PTHR30383">
    <property type="entry name" value="THIOESTERASE 1/PROTEASE 1/LYSOPHOSPHOLIPASE L1"/>
    <property type="match status" value="1"/>
</dbReference>
<dbReference type="EMBL" id="BMVW01000013">
    <property type="protein sequence ID" value="GGZ28245.1"/>
    <property type="molecule type" value="Genomic_DNA"/>
</dbReference>